<dbReference type="PANTHER" id="PTHR30290:SF9">
    <property type="entry name" value="OLIGOPEPTIDE-BINDING PROTEIN APPA"/>
    <property type="match status" value="1"/>
</dbReference>
<dbReference type="InterPro" id="IPR030678">
    <property type="entry name" value="Peptide/Ni-bd"/>
</dbReference>
<evidence type="ECO:0000256" key="3">
    <source>
        <dbReference type="ARBA" id="ARBA00022448"/>
    </source>
</evidence>
<evidence type="ECO:0000313" key="7">
    <source>
        <dbReference type="EMBL" id="MFC0410066.1"/>
    </source>
</evidence>
<sequence length="530" mass="57317">MLRTALRPLLLGGIVALSLAAPAARAQDAAQTLTMAVSAPPASIDPHYYTLTPSIMLSSHIFDRLVQRDANSRLTPGLAESWRLVDDTTWEFKLRPGVKFHDGSDFTAADVAYSIERVPQVQSPSSFAVYTRAIASTEVVDPLTIRFHTKEPSPLLPTDLANIFIVPRSTAAHAASSDFNSGVAAIGTGPYRFESYEPNSRVRLVRNDAYWGGKPQWARVDYRIITNDGARVAALLSGDVAPIDNLPTADAARLRKDERLTVVEGNSTRLVFIGLDTERSGATPDVTGPNGEALDRNPLQDRRVREALSVAINRPAIVSRVMEGAALASGQFMPPGAFGYAPNIAVPAYDPNRAKQLLAEAGYPNGLTITLRGPNDRYVNDAQIEQTVAQMWTRVGVKTRVESQPLATVIGKLNRFEASAFLLGWSNSTGEPSSSLKAVLGTRNAQTGLGLSNFGHYSNPAFDAVVAKALATLDDKAREALMQQAMAMAMEDVAVIPLHVQKSVWAMRRGLRYEARADEETRAMSLSPAP</sequence>
<dbReference type="Proteomes" id="UP001589865">
    <property type="component" value="Unassembled WGS sequence"/>
</dbReference>
<dbReference type="PIRSF" id="PIRSF002741">
    <property type="entry name" value="MppA"/>
    <property type="match status" value="1"/>
</dbReference>
<dbReference type="InterPro" id="IPR039424">
    <property type="entry name" value="SBP_5"/>
</dbReference>
<accession>A0ABV6JWH4</accession>
<evidence type="ECO:0000256" key="4">
    <source>
        <dbReference type="ARBA" id="ARBA00022729"/>
    </source>
</evidence>
<feature type="chain" id="PRO_5047263124" evidence="5">
    <location>
        <begin position="27"/>
        <end position="530"/>
    </location>
</feature>
<dbReference type="SUPFAM" id="SSF53850">
    <property type="entry name" value="Periplasmic binding protein-like II"/>
    <property type="match status" value="1"/>
</dbReference>
<dbReference type="PANTHER" id="PTHR30290">
    <property type="entry name" value="PERIPLASMIC BINDING COMPONENT OF ABC TRANSPORTER"/>
    <property type="match status" value="1"/>
</dbReference>
<feature type="domain" description="Solute-binding protein family 5" evidence="6">
    <location>
        <begin position="74"/>
        <end position="445"/>
    </location>
</feature>
<dbReference type="CDD" id="cd08498">
    <property type="entry name" value="PBP2_NikA_DppA_OppA_like_2"/>
    <property type="match status" value="1"/>
</dbReference>
<keyword evidence="3" id="KW-0813">Transport</keyword>
<evidence type="ECO:0000256" key="1">
    <source>
        <dbReference type="ARBA" id="ARBA00004418"/>
    </source>
</evidence>
<reference evidence="7 8" key="1">
    <citation type="submission" date="2024-09" db="EMBL/GenBank/DDBJ databases">
        <authorList>
            <person name="Sun Q."/>
            <person name="Mori K."/>
        </authorList>
    </citation>
    <scope>NUCLEOTIDE SEQUENCE [LARGE SCALE GENOMIC DNA]</scope>
    <source>
        <strain evidence="7 8">TBRC 5777</strain>
    </source>
</reference>
<comment type="similarity">
    <text evidence="2">Belongs to the bacterial solute-binding protein 5 family.</text>
</comment>
<dbReference type="RefSeq" id="WP_377045821.1">
    <property type="nucleotide sequence ID" value="NZ_JBHLUN010000012.1"/>
</dbReference>
<dbReference type="EMBL" id="JBHLUN010000012">
    <property type="protein sequence ID" value="MFC0410066.1"/>
    <property type="molecule type" value="Genomic_DNA"/>
</dbReference>
<feature type="signal peptide" evidence="5">
    <location>
        <begin position="1"/>
        <end position="26"/>
    </location>
</feature>
<proteinExistence type="inferred from homology"/>
<dbReference type="Gene3D" id="3.10.105.10">
    <property type="entry name" value="Dipeptide-binding Protein, Domain 3"/>
    <property type="match status" value="1"/>
</dbReference>
<organism evidence="7 8">
    <name type="scientific">Roseomonas elaeocarpi</name>
    <dbReference type="NCBI Taxonomy" id="907779"/>
    <lineage>
        <taxon>Bacteria</taxon>
        <taxon>Pseudomonadati</taxon>
        <taxon>Pseudomonadota</taxon>
        <taxon>Alphaproteobacteria</taxon>
        <taxon>Acetobacterales</taxon>
        <taxon>Roseomonadaceae</taxon>
        <taxon>Roseomonas</taxon>
    </lineage>
</organism>
<dbReference type="Gene3D" id="3.40.190.10">
    <property type="entry name" value="Periplasmic binding protein-like II"/>
    <property type="match status" value="1"/>
</dbReference>
<evidence type="ECO:0000259" key="6">
    <source>
        <dbReference type="Pfam" id="PF00496"/>
    </source>
</evidence>
<name>A0ABV6JWH4_9PROT</name>
<evidence type="ECO:0000313" key="8">
    <source>
        <dbReference type="Proteomes" id="UP001589865"/>
    </source>
</evidence>
<keyword evidence="8" id="KW-1185">Reference proteome</keyword>
<comment type="subcellular location">
    <subcellularLocation>
        <location evidence="1">Periplasm</location>
    </subcellularLocation>
</comment>
<keyword evidence="4 5" id="KW-0732">Signal</keyword>
<gene>
    <name evidence="7" type="ORF">ACFFGY_17575</name>
</gene>
<dbReference type="InterPro" id="IPR000914">
    <property type="entry name" value="SBP_5_dom"/>
</dbReference>
<protein>
    <submittedName>
        <fullName evidence="7">ABC transporter substrate-binding protein</fullName>
    </submittedName>
</protein>
<evidence type="ECO:0000256" key="5">
    <source>
        <dbReference type="SAM" id="SignalP"/>
    </source>
</evidence>
<dbReference type="Pfam" id="PF00496">
    <property type="entry name" value="SBP_bac_5"/>
    <property type="match status" value="1"/>
</dbReference>
<comment type="caution">
    <text evidence="7">The sequence shown here is derived from an EMBL/GenBank/DDBJ whole genome shotgun (WGS) entry which is preliminary data.</text>
</comment>
<dbReference type="Gene3D" id="3.90.76.10">
    <property type="entry name" value="Dipeptide-binding Protein, Domain 1"/>
    <property type="match status" value="1"/>
</dbReference>
<evidence type="ECO:0000256" key="2">
    <source>
        <dbReference type="ARBA" id="ARBA00005695"/>
    </source>
</evidence>